<dbReference type="AlphaFoldDB" id="A0A382XTG7"/>
<reference evidence="2" key="1">
    <citation type="submission" date="2018-05" db="EMBL/GenBank/DDBJ databases">
        <authorList>
            <person name="Lanie J.A."/>
            <person name="Ng W.-L."/>
            <person name="Kazmierczak K.M."/>
            <person name="Andrzejewski T.M."/>
            <person name="Davidsen T.M."/>
            <person name="Wayne K.J."/>
            <person name="Tettelin H."/>
            <person name="Glass J.I."/>
            <person name="Rusch D."/>
            <person name="Podicherti R."/>
            <person name="Tsui H.-C.T."/>
            <person name="Winkler M.E."/>
        </authorList>
    </citation>
    <scope>NUCLEOTIDE SEQUENCE</scope>
</reference>
<dbReference type="InterPro" id="IPR041679">
    <property type="entry name" value="DNA2/NAM7-like_C"/>
</dbReference>
<name>A0A382XTG7_9ZZZZ</name>
<dbReference type="Pfam" id="PF13087">
    <property type="entry name" value="AAA_12"/>
    <property type="match status" value="1"/>
</dbReference>
<feature type="domain" description="DNA2/NAM7 helicase-like C-terminal" evidence="1">
    <location>
        <begin position="39"/>
        <end position="116"/>
    </location>
</feature>
<sequence>MKYQFEESGFTDKNYLPLSPNFRRNPKVFWVYHDNDCIPKWKNPGEAKLINHYLSDVIQRFSPDGIGIVTPFAEQKKILIKEIKQGFDEFYVGQILVDTLHGFIGIEQDVIFLSLVIGPSMVKPDYDYLYKFIKINATRGTKEVYIFIYRVGFQESYGVFPDLNPAYQIPIAVGLQC</sequence>
<evidence type="ECO:0000313" key="2">
    <source>
        <dbReference type="EMBL" id="SVD74316.1"/>
    </source>
</evidence>
<proteinExistence type="predicted"/>
<organism evidence="2">
    <name type="scientific">marine metagenome</name>
    <dbReference type="NCBI Taxonomy" id="408172"/>
    <lineage>
        <taxon>unclassified sequences</taxon>
        <taxon>metagenomes</taxon>
        <taxon>ecological metagenomes</taxon>
    </lineage>
</organism>
<dbReference type="Gene3D" id="3.40.50.300">
    <property type="entry name" value="P-loop containing nucleotide triphosphate hydrolases"/>
    <property type="match status" value="1"/>
</dbReference>
<dbReference type="InterPro" id="IPR027417">
    <property type="entry name" value="P-loop_NTPase"/>
</dbReference>
<protein>
    <recommendedName>
        <fullName evidence="1">DNA2/NAM7 helicase-like C-terminal domain-containing protein</fullName>
    </recommendedName>
</protein>
<accession>A0A382XTG7</accession>
<evidence type="ECO:0000259" key="1">
    <source>
        <dbReference type="Pfam" id="PF13087"/>
    </source>
</evidence>
<gene>
    <name evidence="2" type="ORF">METZ01_LOCUS427170</name>
</gene>
<dbReference type="EMBL" id="UINC01170326">
    <property type="protein sequence ID" value="SVD74316.1"/>
    <property type="molecule type" value="Genomic_DNA"/>
</dbReference>